<feature type="domain" description="Nucleotidyl transferase" evidence="6">
    <location>
        <begin position="50"/>
        <end position="186"/>
    </location>
</feature>
<keyword evidence="3" id="KW-0548">Nucleotidyltransferase</keyword>
<dbReference type="EMBL" id="JAERWK010000003">
    <property type="protein sequence ID" value="MBM9466138.1"/>
    <property type="molecule type" value="Genomic_DNA"/>
</dbReference>
<dbReference type="AlphaFoldDB" id="A0A938YAN3"/>
<dbReference type="InterPro" id="IPR056818">
    <property type="entry name" value="GlmU/GlgC-like_hexapep"/>
</dbReference>
<dbReference type="PANTHER" id="PTHR43523:SF2">
    <property type="entry name" value="GLUCOSE-1-PHOSPHATE ADENYLYLTRANSFERASE"/>
    <property type="match status" value="1"/>
</dbReference>
<feature type="domain" description="Glucose-1-phosphate adenylyltransferase/Bifunctional protein GlmU-like C-terminal hexapeptide" evidence="7">
    <location>
        <begin position="231"/>
        <end position="287"/>
    </location>
</feature>
<evidence type="ECO:0000256" key="4">
    <source>
        <dbReference type="ARBA" id="ARBA00023056"/>
    </source>
</evidence>
<dbReference type="Pfam" id="PF24894">
    <property type="entry name" value="Hexapep_GlmU"/>
    <property type="match status" value="1"/>
</dbReference>
<evidence type="ECO:0000256" key="2">
    <source>
        <dbReference type="ARBA" id="ARBA00022679"/>
    </source>
</evidence>
<dbReference type="Gene3D" id="3.90.550.10">
    <property type="entry name" value="Spore Coat Polysaccharide Biosynthesis Protein SpsA, Chain A"/>
    <property type="match status" value="2"/>
</dbReference>
<dbReference type="InterPro" id="IPR011004">
    <property type="entry name" value="Trimer_LpxA-like_sf"/>
</dbReference>
<feature type="compositionally biased region" description="Basic and acidic residues" evidence="5">
    <location>
        <begin position="316"/>
        <end position="328"/>
    </location>
</feature>
<evidence type="ECO:0000259" key="6">
    <source>
        <dbReference type="Pfam" id="PF00483"/>
    </source>
</evidence>
<evidence type="ECO:0000256" key="1">
    <source>
        <dbReference type="ARBA" id="ARBA00010443"/>
    </source>
</evidence>
<evidence type="ECO:0000256" key="3">
    <source>
        <dbReference type="ARBA" id="ARBA00022695"/>
    </source>
</evidence>
<name>A0A938YAN3_9ACTN</name>
<dbReference type="GO" id="GO:0008878">
    <property type="term" value="F:glucose-1-phosphate adenylyltransferase activity"/>
    <property type="evidence" value="ECO:0007669"/>
    <property type="project" value="InterPro"/>
</dbReference>
<dbReference type="GO" id="GO:0005978">
    <property type="term" value="P:glycogen biosynthetic process"/>
    <property type="evidence" value="ECO:0007669"/>
    <property type="project" value="UniProtKB-KW"/>
</dbReference>
<protein>
    <submittedName>
        <fullName evidence="8">Uncharacterized protein</fullName>
    </submittedName>
</protein>
<evidence type="ECO:0000313" key="8">
    <source>
        <dbReference type="EMBL" id="MBM9466138.1"/>
    </source>
</evidence>
<dbReference type="SUPFAM" id="SSF53448">
    <property type="entry name" value="Nucleotide-diphospho-sugar transferases"/>
    <property type="match status" value="1"/>
</dbReference>
<evidence type="ECO:0000313" key="9">
    <source>
        <dbReference type="Proteomes" id="UP000663792"/>
    </source>
</evidence>
<dbReference type="PANTHER" id="PTHR43523">
    <property type="entry name" value="GLUCOSE-1-PHOSPHATE ADENYLYLTRANSFERASE-RELATED"/>
    <property type="match status" value="1"/>
</dbReference>
<comment type="similarity">
    <text evidence="1">Belongs to the bacterial/plant glucose-1-phosphate adenylyltransferase family.</text>
</comment>
<sequence length="328" mass="34974">MHRPGRWIRRRLGPLTDGRAKPSLPVGGHHRLIDIALSNAAHSGLSDVWVLVCSADHLVLIDHRPVIAEHLDTGADATVVTTEVTTDADAARAMVVQDTDGRGTAVDDKPEHPAGHVVGTEIFLYRPDRLGAVLHELVGQDEDLGDHGDRLIPALVADASVRAVRHDGHWRDLGTPEAYLDGQLALLADPPPLRLDDPRWPVLTSMPVRAPARIERTAELDRTWVSPGAAVAGTVINSIVGPGARVAAGAEVRDSVLMADAVVEPGARVVRSVLAEQVVVGRDARLAGTTADPVLVGTGHRVDAQARVDAGAQLDPAERPRRPTRDHD</sequence>
<dbReference type="InterPro" id="IPR029044">
    <property type="entry name" value="Nucleotide-diphossugar_trans"/>
</dbReference>
<comment type="caution">
    <text evidence="8">The sequence shown here is derived from an EMBL/GenBank/DDBJ whole genome shotgun (WGS) entry which is preliminary data.</text>
</comment>
<dbReference type="InterPro" id="IPR005835">
    <property type="entry name" value="NTP_transferase_dom"/>
</dbReference>
<dbReference type="InterPro" id="IPR011831">
    <property type="entry name" value="ADP-Glc_PPase"/>
</dbReference>
<gene>
    <name evidence="8" type="ORF">JL106_02440</name>
</gene>
<keyword evidence="2" id="KW-0808">Transferase</keyword>
<organism evidence="8 9">
    <name type="scientific">Nakamurella leprariae</name>
    <dbReference type="NCBI Taxonomy" id="2803911"/>
    <lineage>
        <taxon>Bacteria</taxon>
        <taxon>Bacillati</taxon>
        <taxon>Actinomycetota</taxon>
        <taxon>Actinomycetes</taxon>
        <taxon>Nakamurellales</taxon>
        <taxon>Nakamurellaceae</taxon>
        <taxon>Nakamurella</taxon>
    </lineage>
</organism>
<proteinExistence type="inferred from homology"/>
<dbReference type="RefSeq" id="WP_205259092.1">
    <property type="nucleotide sequence ID" value="NZ_JAERWK010000003.1"/>
</dbReference>
<dbReference type="SUPFAM" id="SSF51161">
    <property type="entry name" value="Trimeric LpxA-like enzymes"/>
    <property type="match status" value="1"/>
</dbReference>
<keyword evidence="9" id="KW-1185">Reference proteome</keyword>
<dbReference type="Pfam" id="PF00483">
    <property type="entry name" value="NTP_transferase"/>
    <property type="match status" value="1"/>
</dbReference>
<evidence type="ECO:0000259" key="7">
    <source>
        <dbReference type="Pfam" id="PF24894"/>
    </source>
</evidence>
<evidence type="ECO:0000256" key="5">
    <source>
        <dbReference type="SAM" id="MobiDB-lite"/>
    </source>
</evidence>
<feature type="region of interest" description="Disordered" evidence="5">
    <location>
        <begin position="306"/>
        <end position="328"/>
    </location>
</feature>
<keyword evidence="4" id="KW-0320">Glycogen biosynthesis</keyword>
<reference evidence="8" key="1">
    <citation type="submission" date="2021-01" db="EMBL/GenBank/DDBJ databases">
        <title>YIM 132084 draft genome.</title>
        <authorList>
            <person name="An D."/>
        </authorList>
    </citation>
    <scope>NUCLEOTIDE SEQUENCE</scope>
    <source>
        <strain evidence="8">YIM 132084</strain>
    </source>
</reference>
<dbReference type="Gene3D" id="2.160.10.10">
    <property type="entry name" value="Hexapeptide repeat proteins"/>
    <property type="match status" value="1"/>
</dbReference>
<dbReference type="Proteomes" id="UP000663792">
    <property type="component" value="Unassembled WGS sequence"/>
</dbReference>
<accession>A0A938YAN3</accession>